<evidence type="ECO:0000259" key="1">
    <source>
        <dbReference type="PROSITE" id="PS50075"/>
    </source>
</evidence>
<dbReference type="SUPFAM" id="SSF47336">
    <property type="entry name" value="ACP-like"/>
    <property type="match status" value="1"/>
</dbReference>
<dbReference type="Gene3D" id="1.10.1200.10">
    <property type="entry name" value="ACP-like"/>
    <property type="match status" value="1"/>
</dbReference>
<dbReference type="RefSeq" id="WP_164583958.1">
    <property type="nucleotide sequence ID" value="NZ_BAABKC010000141.1"/>
</dbReference>
<dbReference type="PANTHER" id="PTHR45527">
    <property type="entry name" value="NONRIBOSOMAL PEPTIDE SYNTHETASE"/>
    <property type="match status" value="1"/>
</dbReference>
<accession>A0ABP9LLP4</accession>
<comment type="caution">
    <text evidence="2">The sequence shown here is derived from an EMBL/GenBank/DDBJ whole genome shotgun (WGS) entry which is preliminary data.</text>
</comment>
<keyword evidence="3" id="KW-1185">Reference proteome</keyword>
<feature type="domain" description="Carrier" evidence="1">
    <location>
        <begin position="15"/>
        <end position="90"/>
    </location>
</feature>
<organism evidence="2 3">
    <name type="scientific">Streptomyces similanensis</name>
    <dbReference type="NCBI Taxonomy" id="1274988"/>
    <lineage>
        <taxon>Bacteria</taxon>
        <taxon>Bacillati</taxon>
        <taxon>Actinomycetota</taxon>
        <taxon>Actinomycetes</taxon>
        <taxon>Kitasatosporales</taxon>
        <taxon>Streptomycetaceae</taxon>
        <taxon>Streptomyces</taxon>
    </lineage>
</organism>
<dbReference type="Pfam" id="PF00550">
    <property type="entry name" value="PP-binding"/>
    <property type="match status" value="1"/>
</dbReference>
<dbReference type="PANTHER" id="PTHR45527:SF1">
    <property type="entry name" value="FATTY ACID SYNTHASE"/>
    <property type="match status" value="1"/>
</dbReference>
<proteinExistence type="predicted"/>
<name>A0ABP9LLP4_9ACTN</name>
<dbReference type="InterPro" id="IPR036736">
    <property type="entry name" value="ACP-like_sf"/>
</dbReference>
<dbReference type="Proteomes" id="UP001500124">
    <property type="component" value="Unassembled WGS sequence"/>
</dbReference>
<sequence>MNGIREEVVDSAFEAPADGLEQVVAAIVADVLSFDRVGRSDSFYDLGGTSLQAIRICARIEQRTGRTAYPEWLFTHDVLSEFVAHLESEGEDGR</sequence>
<dbReference type="InterPro" id="IPR009081">
    <property type="entry name" value="PP-bd_ACP"/>
</dbReference>
<protein>
    <recommendedName>
        <fullName evidence="1">Carrier domain-containing protein</fullName>
    </recommendedName>
</protein>
<evidence type="ECO:0000313" key="3">
    <source>
        <dbReference type="Proteomes" id="UP001500124"/>
    </source>
</evidence>
<evidence type="ECO:0000313" key="2">
    <source>
        <dbReference type="EMBL" id="GAA5080896.1"/>
    </source>
</evidence>
<dbReference type="EMBL" id="BAABKC010000141">
    <property type="protein sequence ID" value="GAA5080896.1"/>
    <property type="molecule type" value="Genomic_DNA"/>
</dbReference>
<reference evidence="3" key="1">
    <citation type="journal article" date="2019" name="Int. J. Syst. Evol. Microbiol.">
        <title>The Global Catalogue of Microorganisms (GCM) 10K type strain sequencing project: providing services to taxonomists for standard genome sequencing and annotation.</title>
        <authorList>
            <consortium name="The Broad Institute Genomics Platform"/>
            <consortium name="The Broad Institute Genome Sequencing Center for Infectious Disease"/>
            <person name="Wu L."/>
            <person name="Ma J."/>
        </authorList>
    </citation>
    <scope>NUCLEOTIDE SEQUENCE [LARGE SCALE GENOMIC DNA]</scope>
    <source>
        <strain evidence="3">JCM 18410</strain>
    </source>
</reference>
<dbReference type="PROSITE" id="PS50075">
    <property type="entry name" value="CARRIER"/>
    <property type="match status" value="1"/>
</dbReference>
<gene>
    <name evidence="2" type="ORF">GCM10023336_74360</name>
</gene>